<evidence type="ECO:0000313" key="2">
    <source>
        <dbReference type="EMBL" id="MBL0742350.1"/>
    </source>
</evidence>
<dbReference type="PANTHER" id="PTHR37841">
    <property type="entry name" value="GLR2918 PROTEIN"/>
    <property type="match status" value="1"/>
</dbReference>
<comment type="caution">
    <text evidence="2">The sequence shown here is derived from an EMBL/GenBank/DDBJ whole genome shotgun (WGS) entry which is preliminary data.</text>
</comment>
<dbReference type="InterPro" id="IPR032774">
    <property type="entry name" value="WG_beta_rep"/>
</dbReference>
<evidence type="ECO:0000313" key="3">
    <source>
        <dbReference type="Proteomes" id="UP000613030"/>
    </source>
</evidence>
<proteinExistence type="predicted"/>
<dbReference type="Pfam" id="PF14903">
    <property type="entry name" value="WG_beta_rep"/>
    <property type="match status" value="6"/>
</dbReference>
<name>A0ABS1KSB6_9BACT</name>
<dbReference type="Proteomes" id="UP000613030">
    <property type="component" value="Unassembled WGS sequence"/>
</dbReference>
<dbReference type="EMBL" id="JAERRB010000004">
    <property type="protein sequence ID" value="MBL0742350.1"/>
    <property type="molecule type" value="Genomic_DNA"/>
</dbReference>
<evidence type="ECO:0000256" key="1">
    <source>
        <dbReference type="SAM" id="SignalP"/>
    </source>
</evidence>
<dbReference type="SUPFAM" id="SSF69360">
    <property type="entry name" value="Cell wall binding repeat"/>
    <property type="match status" value="1"/>
</dbReference>
<dbReference type="PANTHER" id="PTHR37841:SF1">
    <property type="entry name" value="DUF3298 DOMAIN-CONTAINING PROTEIN"/>
    <property type="match status" value="1"/>
</dbReference>
<organism evidence="2 3">
    <name type="scientific">Chryseolinea lacunae</name>
    <dbReference type="NCBI Taxonomy" id="2801331"/>
    <lineage>
        <taxon>Bacteria</taxon>
        <taxon>Pseudomonadati</taxon>
        <taxon>Bacteroidota</taxon>
        <taxon>Cytophagia</taxon>
        <taxon>Cytophagales</taxon>
        <taxon>Fulvivirgaceae</taxon>
        <taxon>Chryseolinea</taxon>
    </lineage>
</organism>
<gene>
    <name evidence="2" type="ORF">JI741_14060</name>
</gene>
<reference evidence="2 3" key="1">
    <citation type="submission" date="2021-01" db="EMBL/GenBank/DDBJ databases">
        <title>Chryseolinea sp. Jin1 Genome sequencing and assembly.</title>
        <authorList>
            <person name="Kim I."/>
        </authorList>
    </citation>
    <scope>NUCLEOTIDE SEQUENCE [LARGE SCALE GENOMIC DNA]</scope>
    <source>
        <strain evidence="2 3">Jin1</strain>
    </source>
</reference>
<accession>A0ABS1KSB6</accession>
<protein>
    <submittedName>
        <fullName evidence="2">WG repeat-containing protein</fullName>
    </submittedName>
</protein>
<sequence>MKCVFCLFGLLLSTFFSAANGFSVFEENGKVGLRNDQGKVVIPARYEALGWSDGNFSVVNAVTGYKLNGKWGITTVDNHTVTKPEFEDIFPADATLIFARKKSITSLRIVTGCLNASGKEIIPFEYDGIALSGFRAIVFTKVGNQYRYGLIDLENKTLIPQQYSSIHSIGSLRYAVQNFDNKVALFTENGKQVTGFTIDSLSLFKKDYAVIYQGTQQGMIDRQGQIKLEPSYRLINISDDGSVTARQSDDWLFLDGQNKLHQKLQADSIEAIGKNLLKVSTAGLIQLEDYALKPFFASNFSSLGKFVRGKALFSKDKKLGVINQSGKVLIEARYDNLVIDHPYYITNTRQEGKDNWIVLDSLGKPLHTKPYGRILPFTGQLFPVVVRNYWGAINASGKEVVACTYDSILQQLHDNMVVKFHGQYGIINQREEWKVTPRTSKLRLISADRFVERAGKNTYLKSFDGNVIYFSANPMVINDQHIIEQLPSGTLWEIDLNGIIVNRQVQPDGAIEKIYPESEGLRAIKKNGQFGFVDAQGRLRVANRYDGIQPFSETLAAIKIRGKWGFIGHDDRIAIQPVYEEVTPFKNGFSLVKQKGLQGVIDKTGALILPVRYEQVTILPHGNMLIRQEKLLGLADAKGRVLINPKYNSLQDLNNNYVIVERDGQYGVITLQGISTIPLMYDHIGYDPYNNFFIALKKAEWKGIKL</sequence>
<dbReference type="RefSeq" id="WP_202010502.1">
    <property type="nucleotide sequence ID" value="NZ_JAERRB010000004.1"/>
</dbReference>
<feature type="chain" id="PRO_5047525619" evidence="1">
    <location>
        <begin position="19"/>
        <end position="706"/>
    </location>
</feature>
<feature type="signal peptide" evidence="1">
    <location>
        <begin position="1"/>
        <end position="18"/>
    </location>
</feature>
<keyword evidence="1" id="KW-0732">Signal</keyword>
<keyword evidence="3" id="KW-1185">Reference proteome</keyword>